<dbReference type="InterPro" id="IPR016181">
    <property type="entry name" value="Acyl_CoA_acyltransferase"/>
</dbReference>
<dbReference type="Pfam" id="PF00583">
    <property type="entry name" value="Acetyltransf_1"/>
    <property type="match status" value="1"/>
</dbReference>
<dbReference type="InterPro" id="IPR000182">
    <property type="entry name" value="GNAT_dom"/>
</dbReference>
<dbReference type="EMBL" id="CP025688">
    <property type="protein sequence ID" value="QAA23075.1"/>
    <property type="molecule type" value="Genomic_DNA"/>
</dbReference>
<name>A0ABX5Q8Y7_9BACL</name>
<proteinExistence type="predicted"/>
<dbReference type="PANTHER" id="PTHR43259">
    <property type="entry name" value="SPT10P"/>
    <property type="match status" value="1"/>
</dbReference>
<feature type="domain" description="N-acetyltransferase" evidence="1">
    <location>
        <begin position="3"/>
        <end position="155"/>
    </location>
</feature>
<dbReference type="Gene3D" id="3.40.630.30">
    <property type="match status" value="1"/>
</dbReference>
<dbReference type="Proteomes" id="UP000285882">
    <property type="component" value="Chromosome"/>
</dbReference>
<protein>
    <submittedName>
        <fullName evidence="2">GNAT family N-acetyltransferase</fullName>
    </submittedName>
</protein>
<dbReference type="InterPro" id="IPR052829">
    <property type="entry name" value="N-acetyltransferase_domain"/>
</dbReference>
<evidence type="ECO:0000259" key="1">
    <source>
        <dbReference type="PROSITE" id="PS51186"/>
    </source>
</evidence>
<sequence>MNLLIAQMQEDDFPLYLAHTSQEYAKEKIKTGTWPADQALMLAQAEIRSLLPQGMHTPNHHFLSLIDESGIKLGIFWLQLAPIQKEAFIYDFEIYEPFRGHKLGQLAMQSLFDYCRALGICKISLHVFAHNQRAYHVYKKLGFIETDINMSRLLH</sequence>
<organism evidence="2 3">
    <name type="scientific">Sporolactobacillus terrae</name>
    <dbReference type="NCBI Taxonomy" id="269673"/>
    <lineage>
        <taxon>Bacteria</taxon>
        <taxon>Bacillati</taxon>
        <taxon>Bacillota</taxon>
        <taxon>Bacilli</taxon>
        <taxon>Bacillales</taxon>
        <taxon>Sporolactobacillaceae</taxon>
        <taxon>Sporolactobacillus</taxon>
    </lineage>
</organism>
<dbReference type="SUPFAM" id="SSF55729">
    <property type="entry name" value="Acyl-CoA N-acyltransferases (Nat)"/>
    <property type="match status" value="1"/>
</dbReference>
<accession>A0ABX5Q8Y7</accession>
<evidence type="ECO:0000313" key="3">
    <source>
        <dbReference type="Proteomes" id="UP000285882"/>
    </source>
</evidence>
<keyword evidence="3" id="KW-1185">Reference proteome</keyword>
<dbReference type="PANTHER" id="PTHR43259:SF1">
    <property type="entry name" value="N-ACETYLTRANSFERASE DOMAIN-CONTAINING PROTEIN"/>
    <property type="match status" value="1"/>
</dbReference>
<dbReference type="RefSeq" id="WP_028977628.1">
    <property type="nucleotide sequence ID" value="NZ_CP025688.1"/>
</dbReference>
<evidence type="ECO:0000313" key="2">
    <source>
        <dbReference type="EMBL" id="QAA23075.1"/>
    </source>
</evidence>
<gene>
    <name evidence="2" type="ORF">C0674_10790</name>
</gene>
<dbReference type="PROSITE" id="PS51186">
    <property type="entry name" value="GNAT"/>
    <property type="match status" value="1"/>
</dbReference>
<reference evidence="2 3" key="1">
    <citation type="submission" date="2018-01" db="EMBL/GenBank/DDBJ databases">
        <title>Complete genome sequencing of Sporolactobacillus terrae DLG3.</title>
        <authorList>
            <person name="Nam Y.-D."/>
            <person name="Kang J."/>
            <person name="Chung W.-H."/>
        </authorList>
    </citation>
    <scope>NUCLEOTIDE SEQUENCE [LARGE SCALE GENOMIC DNA]</scope>
    <source>
        <strain evidence="2 3">DLG3</strain>
    </source>
</reference>